<dbReference type="AlphaFoldDB" id="A0A011N4L7"/>
<sequence length="79" mass="8440">MNATHITMTRTAAATLPSSGAGWTFLALVAWDSFFHLSHDDQRRMFPSFARHAAPGALLLFTSGPAHGESIGSSRGEPL</sequence>
<keyword evidence="1" id="KW-0472">Membrane</keyword>
<evidence type="ECO:0000313" key="3">
    <source>
        <dbReference type="Proteomes" id="UP000021816"/>
    </source>
</evidence>
<protein>
    <submittedName>
        <fullName evidence="2">Uncharacterized protein</fullName>
    </submittedName>
</protein>
<reference evidence="2 3" key="1">
    <citation type="submission" date="2014-02" db="EMBL/GenBank/DDBJ databases">
        <title>Expanding our view of genomic diversity in Candidatus Accumulibacter clades.</title>
        <authorList>
            <person name="Skennerton C.T."/>
            <person name="Barr J.J."/>
            <person name="Slater F.R."/>
            <person name="Bond P.L."/>
            <person name="Tyson G.W."/>
        </authorList>
    </citation>
    <scope>NUCLEOTIDE SEQUENCE [LARGE SCALE GENOMIC DNA]</scope>
    <source>
        <strain evidence="3">BA-92</strain>
    </source>
</reference>
<dbReference type="Proteomes" id="UP000021816">
    <property type="component" value="Unassembled WGS sequence"/>
</dbReference>
<gene>
    <name evidence="2" type="ORF">AW10_03817</name>
</gene>
<dbReference type="PATRIC" id="fig|1454003.3.peg.3877"/>
<dbReference type="SUPFAM" id="SSF53335">
    <property type="entry name" value="S-adenosyl-L-methionine-dependent methyltransferases"/>
    <property type="match status" value="1"/>
</dbReference>
<dbReference type="Gene3D" id="3.40.50.150">
    <property type="entry name" value="Vaccinia Virus protein VP39"/>
    <property type="match status" value="1"/>
</dbReference>
<comment type="caution">
    <text evidence="2">The sequence shown here is derived from an EMBL/GenBank/DDBJ whole genome shotgun (WGS) entry which is preliminary data.</text>
</comment>
<evidence type="ECO:0000256" key="1">
    <source>
        <dbReference type="SAM" id="Phobius"/>
    </source>
</evidence>
<evidence type="ECO:0000313" key="2">
    <source>
        <dbReference type="EMBL" id="EXI77463.1"/>
    </source>
</evidence>
<dbReference type="EMBL" id="JEMX01000098">
    <property type="protein sequence ID" value="EXI77463.1"/>
    <property type="molecule type" value="Genomic_DNA"/>
</dbReference>
<organism evidence="2 3">
    <name type="scientific">Candidatus Accumulibacter appositus</name>
    <dbReference type="NCBI Taxonomy" id="1454003"/>
    <lineage>
        <taxon>Bacteria</taxon>
        <taxon>Pseudomonadati</taxon>
        <taxon>Pseudomonadota</taxon>
        <taxon>Betaproteobacteria</taxon>
        <taxon>Candidatus Accumulibacter</taxon>
    </lineage>
</organism>
<proteinExistence type="predicted"/>
<name>A0A011N4L7_9PROT</name>
<keyword evidence="1" id="KW-1133">Transmembrane helix</keyword>
<accession>A0A011N4L7</accession>
<keyword evidence="1" id="KW-0812">Transmembrane</keyword>
<feature type="transmembrane region" description="Helical" evidence="1">
    <location>
        <begin position="20"/>
        <end position="37"/>
    </location>
</feature>
<dbReference type="InterPro" id="IPR029063">
    <property type="entry name" value="SAM-dependent_MTases_sf"/>
</dbReference>
<dbReference type="STRING" id="1454003.AW10_03817"/>